<dbReference type="InterPro" id="IPR015943">
    <property type="entry name" value="WD40/YVTN_repeat-like_dom_sf"/>
</dbReference>
<feature type="repeat" description="WD" evidence="5">
    <location>
        <begin position="167"/>
        <end position="209"/>
    </location>
</feature>
<feature type="repeat" description="WD" evidence="5">
    <location>
        <begin position="125"/>
        <end position="166"/>
    </location>
</feature>
<dbReference type="InterPro" id="IPR020472">
    <property type="entry name" value="WD40_PAC1"/>
</dbReference>
<accession>A0AA35W8M5</accession>
<evidence type="ECO:0000256" key="3">
    <source>
        <dbReference type="ARBA" id="ARBA00022737"/>
    </source>
</evidence>
<dbReference type="PANTHER" id="PTHR19924:SF26">
    <property type="entry name" value="U3 SMALL NUCLEOLAR RNA-ASSOCIATED PROTEIN 15 HOMOLOG"/>
    <property type="match status" value="1"/>
</dbReference>
<reference evidence="6" key="1">
    <citation type="submission" date="2023-03" db="EMBL/GenBank/DDBJ databases">
        <authorList>
            <person name="Steffen K."/>
            <person name="Cardenas P."/>
        </authorList>
    </citation>
    <scope>NUCLEOTIDE SEQUENCE</scope>
</reference>
<sequence>MAAVVDRFEFKRLVLKATPRVGSAEESKENSFWRKFKFPIVSKEAGAVTSIHFSPTEPHDFAVTAGSKVQLYSSATNEVRKSLSRFQEVAYSGHFRHDGQLLVAGSEGGVVKVFDCGSRAILRQFKGHAKAVKTVHFSPDGLRVLSGSDDTSVRNWDLATGACVTTLRGHEDYVRRVVCIPSSCDLVLSGSYDHKLRLWDLRTGTGVWECDHGHPVETLLVFPSGGMGVSAGGNVVRVWDLLRGERGRPLISVSNHQKTVTSLAFDGSCRRLLSAGLDKQLKVYSVEDYRVIHSMSYPAPVLSLAMSPTDSHLVVGMTNRLLSIKQRPVKSGEEPALASDSRLLSSQLRPGTHRYFVRGKHYQPANDEYFVAQTKKQSVPQHERFLRKFEYREALNSVLKV</sequence>
<dbReference type="AlphaFoldDB" id="A0AA35W8M5"/>
<dbReference type="CDD" id="cd00200">
    <property type="entry name" value="WD40"/>
    <property type="match status" value="1"/>
</dbReference>
<dbReference type="InterPro" id="IPR036322">
    <property type="entry name" value="WD40_repeat_dom_sf"/>
</dbReference>
<dbReference type="GO" id="GO:0005730">
    <property type="term" value="C:nucleolus"/>
    <property type="evidence" value="ECO:0007669"/>
    <property type="project" value="UniProtKB-SubCell"/>
</dbReference>
<keyword evidence="4" id="KW-0539">Nucleus</keyword>
<dbReference type="PANTHER" id="PTHR19924">
    <property type="entry name" value="UTP15 U3 SMALL NUCLEOLAR RNA-ASSOCIATED PROTEIN 15 FAMILY MEMBER"/>
    <property type="match status" value="1"/>
</dbReference>
<dbReference type="PROSITE" id="PS00678">
    <property type="entry name" value="WD_REPEATS_1"/>
    <property type="match status" value="1"/>
</dbReference>
<dbReference type="GO" id="GO:0006364">
    <property type="term" value="P:rRNA processing"/>
    <property type="evidence" value="ECO:0007669"/>
    <property type="project" value="TreeGrafter"/>
</dbReference>
<dbReference type="SUPFAM" id="SSF50978">
    <property type="entry name" value="WD40 repeat-like"/>
    <property type="match status" value="1"/>
</dbReference>
<comment type="caution">
    <text evidence="6">The sequence shown here is derived from an EMBL/GenBank/DDBJ whole genome shotgun (WGS) entry which is preliminary data.</text>
</comment>
<dbReference type="Gene3D" id="2.130.10.10">
    <property type="entry name" value="YVTN repeat-like/Quinoprotein amine dehydrogenase"/>
    <property type="match status" value="2"/>
</dbReference>
<name>A0AA35W8M5_GEOBA</name>
<keyword evidence="7" id="KW-1185">Reference proteome</keyword>
<protein>
    <submittedName>
        <fullName evidence="6">U3 small nucleolar RNA-associated protein 15 homolog</fullName>
    </submittedName>
</protein>
<evidence type="ECO:0000256" key="5">
    <source>
        <dbReference type="PROSITE-ProRule" id="PRU00221"/>
    </source>
</evidence>
<dbReference type="InterPro" id="IPR001680">
    <property type="entry name" value="WD40_rpt"/>
</dbReference>
<evidence type="ECO:0000256" key="4">
    <source>
        <dbReference type="ARBA" id="ARBA00023242"/>
    </source>
</evidence>
<dbReference type="GO" id="GO:0045943">
    <property type="term" value="P:positive regulation of transcription by RNA polymerase I"/>
    <property type="evidence" value="ECO:0007669"/>
    <property type="project" value="TreeGrafter"/>
</dbReference>
<dbReference type="PROSITE" id="PS50082">
    <property type="entry name" value="WD_REPEATS_2"/>
    <property type="match status" value="3"/>
</dbReference>
<evidence type="ECO:0000256" key="1">
    <source>
        <dbReference type="ARBA" id="ARBA00004604"/>
    </source>
</evidence>
<keyword evidence="3" id="KW-0677">Repeat</keyword>
<evidence type="ECO:0000313" key="6">
    <source>
        <dbReference type="EMBL" id="CAI8005950.1"/>
    </source>
</evidence>
<proteinExistence type="predicted"/>
<organism evidence="6 7">
    <name type="scientific">Geodia barretti</name>
    <name type="common">Barrett's horny sponge</name>
    <dbReference type="NCBI Taxonomy" id="519541"/>
    <lineage>
        <taxon>Eukaryota</taxon>
        <taxon>Metazoa</taxon>
        <taxon>Porifera</taxon>
        <taxon>Demospongiae</taxon>
        <taxon>Heteroscleromorpha</taxon>
        <taxon>Tetractinellida</taxon>
        <taxon>Astrophorina</taxon>
        <taxon>Geodiidae</taxon>
        <taxon>Geodia</taxon>
    </lineage>
</organism>
<evidence type="ECO:0000313" key="7">
    <source>
        <dbReference type="Proteomes" id="UP001174909"/>
    </source>
</evidence>
<dbReference type="SMART" id="SM00320">
    <property type="entry name" value="WD40"/>
    <property type="match status" value="7"/>
</dbReference>
<dbReference type="Proteomes" id="UP001174909">
    <property type="component" value="Unassembled WGS sequence"/>
</dbReference>
<feature type="repeat" description="WD" evidence="5">
    <location>
        <begin position="253"/>
        <end position="294"/>
    </location>
</feature>
<dbReference type="PRINTS" id="PR00320">
    <property type="entry name" value="GPROTEINBRPT"/>
</dbReference>
<gene>
    <name evidence="6" type="ORF">GBAR_LOCUS4501</name>
</gene>
<dbReference type="InterPro" id="IPR019775">
    <property type="entry name" value="WD40_repeat_CS"/>
</dbReference>
<dbReference type="Pfam" id="PF00400">
    <property type="entry name" value="WD40"/>
    <property type="match status" value="3"/>
</dbReference>
<dbReference type="EMBL" id="CASHTH010000652">
    <property type="protein sequence ID" value="CAI8005950.1"/>
    <property type="molecule type" value="Genomic_DNA"/>
</dbReference>
<dbReference type="PROSITE" id="PS50294">
    <property type="entry name" value="WD_REPEATS_REGION"/>
    <property type="match status" value="2"/>
</dbReference>
<evidence type="ECO:0000256" key="2">
    <source>
        <dbReference type="ARBA" id="ARBA00022574"/>
    </source>
</evidence>
<comment type="subcellular location">
    <subcellularLocation>
        <location evidence="1">Nucleus</location>
        <location evidence="1">Nucleolus</location>
    </subcellularLocation>
</comment>
<keyword evidence="2 5" id="KW-0853">WD repeat</keyword>